<dbReference type="GO" id="GO:0005737">
    <property type="term" value="C:cytoplasm"/>
    <property type="evidence" value="ECO:0007669"/>
    <property type="project" value="TreeGrafter"/>
</dbReference>
<dbReference type="Proteomes" id="UP000466681">
    <property type="component" value="Chromosome"/>
</dbReference>
<dbReference type="GO" id="GO:0016651">
    <property type="term" value="F:oxidoreductase activity, acting on NAD(P)H"/>
    <property type="evidence" value="ECO:0007669"/>
    <property type="project" value="TreeGrafter"/>
</dbReference>
<dbReference type="PANTHER" id="PTHR43557">
    <property type="entry name" value="APOPTOSIS-INDUCING FACTOR 1"/>
    <property type="match status" value="1"/>
</dbReference>
<dbReference type="EMBL" id="AP022560">
    <property type="protein sequence ID" value="BBX04570.1"/>
    <property type="molecule type" value="Genomic_DNA"/>
</dbReference>
<reference evidence="7 8" key="1">
    <citation type="journal article" date="2019" name="Emerg. Microbes Infect.">
        <title>Comprehensive subspecies identification of 175 nontuberculous mycobacteria species based on 7547 genomic profiles.</title>
        <authorList>
            <person name="Matsumoto Y."/>
            <person name="Kinjo T."/>
            <person name="Motooka D."/>
            <person name="Nabeya D."/>
            <person name="Jung N."/>
            <person name="Uechi K."/>
            <person name="Horii T."/>
            <person name="Iida T."/>
            <person name="Fujita J."/>
            <person name="Nakamura S."/>
        </authorList>
    </citation>
    <scope>NUCLEOTIDE SEQUENCE [LARGE SCALE GENOMIC DNA]</scope>
    <source>
        <strain evidence="7 8">JCM 6375</strain>
    </source>
</reference>
<sequence length="418" mass="44330">MPRRDSGNPQTMLGKRRSGKSDKSLTSDVSRSAQWYPGDVAAAGFIAIGSGPAGLSAAETFRSKHPGIPVRILTGDPALPYAKPPLSKGFLCDREDKRDLHSAGWFDHHKIELIRGITVDRIDTDDQEVITAGGQRYPYWHLVIASGATPVKPDIPGASTALSLRSFADAVALKMAARYAESAVVIGAGLIGCEAAACLAARGVETALVAAEAVPVQRRFGPEAGERVLKILSDNGVGFVGETTVTEIRDTGVVFDDGTEVKADLVVLATGVRPDIRLAESAGLETSDGRIVVDEHMRASARNVYAAGDVALAHNVTARRRIRSEHWRDAAVQGLVAGLAAAGIDAAWDQIPGFSCTIGDSVLKYRGWGGYDTCRLVDHHGGFTVWHEADGDVVGVLTLNTDADLLRVDELLRANPVA</sequence>
<accession>A0AAD1HFM3</accession>
<proteinExistence type="predicted"/>
<dbReference type="Pfam" id="PF07992">
    <property type="entry name" value="Pyr_redox_2"/>
    <property type="match status" value="1"/>
</dbReference>
<gene>
    <name evidence="7" type="ORF">MMOR_55060</name>
</gene>
<dbReference type="InterPro" id="IPR036188">
    <property type="entry name" value="FAD/NAD-bd_sf"/>
</dbReference>
<name>A0AAD1HFM3_9MYCO</name>
<evidence type="ECO:0000313" key="8">
    <source>
        <dbReference type="Proteomes" id="UP000466681"/>
    </source>
</evidence>
<organism evidence="7 8">
    <name type="scientific">Mycolicibacterium moriokaense</name>
    <dbReference type="NCBI Taxonomy" id="39691"/>
    <lineage>
        <taxon>Bacteria</taxon>
        <taxon>Bacillati</taxon>
        <taxon>Actinomycetota</taxon>
        <taxon>Actinomycetes</taxon>
        <taxon>Mycobacteriales</taxon>
        <taxon>Mycobacteriaceae</taxon>
        <taxon>Mycolicibacterium</taxon>
    </lineage>
</organism>
<evidence type="ECO:0000313" key="7">
    <source>
        <dbReference type="EMBL" id="BBX04570.1"/>
    </source>
</evidence>
<evidence type="ECO:0000259" key="6">
    <source>
        <dbReference type="Pfam" id="PF07992"/>
    </source>
</evidence>
<evidence type="ECO:0000256" key="4">
    <source>
        <dbReference type="ARBA" id="ARBA00023002"/>
    </source>
</evidence>
<dbReference type="KEGG" id="mmor:MMOR_55060"/>
<feature type="region of interest" description="Disordered" evidence="5">
    <location>
        <begin position="1"/>
        <end position="29"/>
    </location>
</feature>
<keyword evidence="8" id="KW-1185">Reference proteome</keyword>
<protein>
    <submittedName>
        <fullName evidence="7">Pyridine nucleotide-disulfide oxidoreductase</fullName>
    </submittedName>
</protein>
<evidence type="ECO:0000256" key="3">
    <source>
        <dbReference type="ARBA" id="ARBA00022827"/>
    </source>
</evidence>
<evidence type="ECO:0000256" key="5">
    <source>
        <dbReference type="SAM" id="MobiDB-lite"/>
    </source>
</evidence>
<dbReference type="Gene3D" id="3.50.50.60">
    <property type="entry name" value="FAD/NAD(P)-binding domain"/>
    <property type="match status" value="2"/>
</dbReference>
<dbReference type="PRINTS" id="PR00368">
    <property type="entry name" value="FADPNR"/>
</dbReference>
<dbReference type="InterPro" id="IPR050446">
    <property type="entry name" value="FAD-oxidoreductase/Apoptosis"/>
</dbReference>
<comment type="cofactor">
    <cofactor evidence="1">
        <name>FAD</name>
        <dbReference type="ChEBI" id="CHEBI:57692"/>
    </cofactor>
</comment>
<keyword evidence="2" id="KW-0285">Flavoprotein</keyword>
<dbReference type="AlphaFoldDB" id="A0AAD1HFM3"/>
<dbReference type="PANTHER" id="PTHR43557:SF2">
    <property type="entry name" value="RIESKE DOMAIN-CONTAINING PROTEIN-RELATED"/>
    <property type="match status" value="1"/>
</dbReference>
<keyword evidence="4" id="KW-0560">Oxidoreductase</keyword>
<evidence type="ECO:0000256" key="2">
    <source>
        <dbReference type="ARBA" id="ARBA00022630"/>
    </source>
</evidence>
<dbReference type="PRINTS" id="PR00411">
    <property type="entry name" value="PNDRDTASEI"/>
</dbReference>
<feature type="domain" description="FAD/NAD(P)-binding" evidence="6">
    <location>
        <begin position="48"/>
        <end position="331"/>
    </location>
</feature>
<keyword evidence="3" id="KW-0274">FAD</keyword>
<evidence type="ECO:0000256" key="1">
    <source>
        <dbReference type="ARBA" id="ARBA00001974"/>
    </source>
</evidence>
<dbReference type="InterPro" id="IPR023753">
    <property type="entry name" value="FAD/NAD-binding_dom"/>
</dbReference>
<dbReference type="SUPFAM" id="SSF51905">
    <property type="entry name" value="FAD/NAD(P)-binding domain"/>
    <property type="match status" value="1"/>
</dbReference>